<dbReference type="AlphaFoldDB" id="A0AAD9LCN7"/>
<keyword evidence="1" id="KW-0812">Transmembrane</keyword>
<dbReference type="EMBL" id="JASMQC010000039">
    <property type="protein sequence ID" value="KAK1930474.1"/>
    <property type="molecule type" value="Genomic_DNA"/>
</dbReference>
<proteinExistence type="predicted"/>
<keyword evidence="3" id="KW-1185">Reference proteome</keyword>
<organism evidence="2 3">
    <name type="scientific">Phytophthora citrophthora</name>
    <dbReference type="NCBI Taxonomy" id="4793"/>
    <lineage>
        <taxon>Eukaryota</taxon>
        <taxon>Sar</taxon>
        <taxon>Stramenopiles</taxon>
        <taxon>Oomycota</taxon>
        <taxon>Peronosporomycetes</taxon>
        <taxon>Peronosporales</taxon>
        <taxon>Peronosporaceae</taxon>
        <taxon>Phytophthora</taxon>
    </lineage>
</organism>
<protein>
    <submittedName>
        <fullName evidence="2">Uncharacterized protein</fullName>
    </submittedName>
</protein>
<sequence length="301" mass="34535">MTVSPAWVVLVAIFVLGEWAKQIRSNRKNQQAVIDLIKLWICDALMVFIYPAFFYIFTTLSVVGQRIFALLLPVIKLLLRNLFARVTVDLSDATPEFVVFHAEVFNSLFMSYCMQTSPSVWTTLQITFADALLTIISLRDIENARRGLRNLELRIDRKNGWGSFHSSVRTGKYLNHTTLDRASKLLQLDENNESTRVSSVADLLRIASYREVVPKKEQSSRTLTILEKTVVIPNKVRPTGGSVHPDGNHELARNGSSQASITLRYTCKVRRLLYMAEFLILLNYVEVFIPMVFCEYLFYYH</sequence>
<feature type="transmembrane region" description="Helical" evidence="1">
    <location>
        <begin position="36"/>
        <end position="57"/>
    </location>
</feature>
<evidence type="ECO:0000313" key="3">
    <source>
        <dbReference type="Proteomes" id="UP001259832"/>
    </source>
</evidence>
<dbReference type="Proteomes" id="UP001259832">
    <property type="component" value="Unassembled WGS sequence"/>
</dbReference>
<reference evidence="2" key="1">
    <citation type="submission" date="2023-08" db="EMBL/GenBank/DDBJ databases">
        <title>Reference Genome Resource for the Citrus Pathogen Phytophthora citrophthora.</title>
        <authorList>
            <person name="Moller H."/>
            <person name="Coetzee B."/>
            <person name="Rose L.J."/>
            <person name="Van Niekerk J.M."/>
        </authorList>
    </citation>
    <scope>NUCLEOTIDE SEQUENCE</scope>
    <source>
        <strain evidence="2">STE-U-9442</strain>
    </source>
</reference>
<feature type="transmembrane region" description="Helical" evidence="1">
    <location>
        <begin position="278"/>
        <end position="299"/>
    </location>
</feature>
<gene>
    <name evidence="2" type="ORF">P3T76_014145</name>
</gene>
<feature type="transmembrane region" description="Helical" evidence="1">
    <location>
        <begin position="6"/>
        <end position="24"/>
    </location>
</feature>
<keyword evidence="1" id="KW-0472">Membrane</keyword>
<accession>A0AAD9LCN7</accession>
<comment type="caution">
    <text evidence="2">The sequence shown here is derived from an EMBL/GenBank/DDBJ whole genome shotgun (WGS) entry which is preliminary data.</text>
</comment>
<keyword evidence="1" id="KW-1133">Transmembrane helix</keyword>
<feature type="transmembrane region" description="Helical" evidence="1">
    <location>
        <begin position="63"/>
        <end position="79"/>
    </location>
</feature>
<name>A0AAD9LCN7_9STRA</name>
<evidence type="ECO:0000313" key="2">
    <source>
        <dbReference type="EMBL" id="KAK1930474.1"/>
    </source>
</evidence>
<evidence type="ECO:0000256" key="1">
    <source>
        <dbReference type="SAM" id="Phobius"/>
    </source>
</evidence>